<dbReference type="CDD" id="cd00433">
    <property type="entry name" value="Peptidase_M17"/>
    <property type="match status" value="1"/>
</dbReference>
<keyword evidence="3" id="KW-0645">Protease</keyword>
<name>A0A8S4FRX8_PLUXY</name>
<proteinExistence type="inferred from homology"/>
<keyword evidence="4" id="KW-0378">Hydrolase</keyword>
<dbReference type="InterPro" id="IPR011356">
    <property type="entry name" value="Leucine_aapep/pepB"/>
</dbReference>
<dbReference type="SUPFAM" id="SSF53187">
    <property type="entry name" value="Zn-dependent exopeptidases"/>
    <property type="match status" value="2"/>
</dbReference>
<dbReference type="GO" id="GO:0005737">
    <property type="term" value="C:cytoplasm"/>
    <property type="evidence" value="ECO:0007669"/>
    <property type="project" value="InterPro"/>
</dbReference>
<dbReference type="InterPro" id="IPR041417">
    <property type="entry name" value="NPEPL1_N"/>
</dbReference>
<dbReference type="GO" id="GO:0006508">
    <property type="term" value="P:proteolysis"/>
    <property type="evidence" value="ECO:0007669"/>
    <property type="project" value="UniProtKB-KW"/>
</dbReference>
<accession>A0A8S4FRX8</accession>
<dbReference type="PROSITE" id="PS00631">
    <property type="entry name" value="CYTOSOL_AP"/>
    <property type="match status" value="1"/>
</dbReference>
<protein>
    <submittedName>
        <fullName evidence="6">(diamondback moth) hypothetical protein</fullName>
    </submittedName>
</protein>
<evidence type="ECO:0000313" key="7">
    <source>
        <dbReference type="Proteomes" id="UP000653454"/>
    </source>
</evidence>
<keyword evidence="7" id="KW-1185">Reference proteome</keyword>
<dbReference type="PANTHER" id="PTHR11963:SF4">
    <property type="entry name" value="AMINOPEPTIDASE NPEPL1-RELATED"/>
    <property type="match status" value="1"/>
</dbReference>
<dbReference type="AlphaFoldDB" id="A0A8S4FRX8"/>
<dbReference type="Pfam" id="PF00883">
    <property type="entry name" value="Peptidase_M17"/>
    <property type="match status" value="2"/>
</dbReference>
<evidence type="ECO:0000313" key="6">
    <source>
        <dbReference type="EMBL" id="CAG9131187.1"/>
    </source>
</evidence>
<dbReference type="EMBL" id="CAJHNJ030000044">
    <property type="protein sequence ID" value="CAG9131187.1"/>
    <property type="molecule type" value="Genomic_DNA"/>
</dbReference>
<dbReference type="Proteomes" id="UP000653454">
    <property type="component" value="Unassembled WGS sequence"/>
</dbReference>
<sequence length="688" mass="71991">MSNGSGVSVKFTSGLSKSDPEQKPVLIVGQASHLAALTWQDVRCKLEPRVTEDAWCRGISIVTASPGESCELWPGAATLATLPARRSRHAAPSRAHALAKIVRGCPRQGDEDIVLVCRKRDAYASAIAIARSFPLYSARTTPALLAPAPAPAPAAKQSRTVNVEIVLAKENEDGDTEDDGPLDPYLTDGTLSPQDTSTIQEAADATRLAARLTDAPANIVNVTQIIEAAADATRLAARLTDAPANIVNVSQIIEEAAKVAKELGIPEPTVIRGEELKARGMGGIYGVGRAAEDPPALVVLSYIPPGATETVAWVGKGIVYDTGGLSIKARTAMVGMKGDMGGAAGVLGALRAAVRAAPAAALHAVLCVAENAVGPRATRPDDIHTLYSGRTVEINNTDAEGRLVLSDGVVYASRDLKADIIVDMATLTGAQGIATGKYHAAIISNCPQLEARCVRAGRGAGELAHALPFAPELHHPEFSSQVADMKNSCAWWPKNAALWRGAGRGAGGCGAGELAHALPFAPELHHPEFSSQVADMKNSCATVLLFVSACPLLEARGAGRGAGELAHALPFAPELHHPEFSSQVADMKNSCAKCNRIAIAPELHHPEFSSHVVDMKNSAADRNNAQPSCAGLFILSHLGFDTPARWLHVDMAAPAHCGERATGYGVGLLTVLFGDKTQSKLLRALCPK</sequence>
<dbReference type="PANTHER" id="PTHR11963">
    <property type="entry name" value="LEUCINE AMINOPEPTIDASE-RELATED"/>
    <property type="match status" value="1"/>
</dbReference>
<evidence type="ECO:0000256" key="3">
    <source>
        <dbReference type="ARBA" id="ARBA00022670"/>
    </source>
</evidence>
<gene>
    <name evidence="6" type="ORF">PLXY2_LOCUS10229</name>
</gene>
<comment type="caution">
    <text evidence="6">The sequence shown here is derived from an EMBL/GenBank/DDBJ whole genome shotgun (WGS) entry which is preliminary data.</text>
</comment>
<evidence type="ECO:0000259" key="5">
    <source>
        <dbReference type="PROSITE" id="PS00631"/>
    </source>
</evidence>
<dbReference type="GO" id="GO:0030145">
    <property type="term" value="F:manganese ion binding"/>
    <property type="evidence" value="ECO:0007669"/>
    <property type="project" value="InterPro"/>
</dbReference>
<keyword evidence="2" id="KW-0031">Aminopeptidase</keyword>
<comment type="similarity">
    <text evidence="1">Belongs to the peptidase M17 family.</text>
</comment>
<evidence type="ECO:0000256" key="4">
    <source>
        <dbReference type="ARBA" id="ARBA00022801"/>
    </source>
</evidence>
<dbReference type="GO" id="GO:0070006">
    <property type="term" value="F:metalloaminopeptidase activity"/>
    <property type="evidence" value="ECO:0007669"/>
    <property type="project" value="InterPro"/>
</dbReference>
<dbReference type="Gene3D" id="3.40.630.10">
    <property type="entry name" value="Zn peptidases"/>
    <property type="match status" value="2"/>
</dbReference>
<dbReference type="Pfam" id="PF18295">
    <property type="entry name" value="Pdase_M17_N2"/>
    <property type="match status" value="1"/>
</dbReference>
<dbReference type="PRINTS" id="PR00481">
    <property type="entry name" value="LAMNOPPTDASE"/>
</dbReference>
<dbReference type="Gene3D" id="3.40.50.10590">
    <property type="entry name" value="Zn-dependent exopeptidases"/>
    <property type="match status" value="1"/>
</dbReference>
<feature type="domain" description="Cytosol aminopeptidase" evidence="5">
    <location>
        <begin position="396"/>
        <end position="403"/>
    </location>
</feature>
<reference evidence="6" key="1">
    <citation type="submission" date="2020-11" db="EMBL/GenBank/DDBJ databases">
        <authorList>
            <person name="Whiteford S."/>
        </authorList>
    </citation>
    <scope>NUCLEOTIDE SEQUENCE</scope>
</reference>
<evidence type="ECO:0000256" key="2">
    <source>
        <dbReference type="ARBA" id="ARBA00022438"/>
    </source>
</evidence>
<organism evidence="6 7">
    <name type="scientific">Plutella xylostella</name>
    <name type="common">Diamondback moth</name>
    <name type="synonym">Plutella maculipennis</name>
    <dbReference type="NCBI Taxonomy" id="51655"/>
    <lineage>
        <taxon>Eukaryota</taxon>
        <taxon>Metazoa</taxon>
        <taxon>Ecdysozoa</taxon>
        <taxon>Arthropoda</taxon>
        <taxon>Hexapoda</taxon>
        <taxon>Insecta</taxon>
        <taxon>Pterygota</taxon>
        <taxon>Neoptera</taxon>
        <taxon>Endopterygota</taxon>
        <taxon>Lepidoptera</taxon>
        <taxon>Glossata</taxon>
        <taxon>Ditrysia</taxon>
        <taxon>Yponomeutoidea</taxon>
        <taxon>Plutellidae</taxon>
        <taxon>Plutella</taxon>
    </lineage>
</organism>
<dbReference type="InterPro" id="IPR000819">
    <property type="entry name" value="Peptidase_M17_C"/>
</dbReference>
<evidence type="ECO:0000256" key="1">
    <source>
        <dbReference type="ARBA" id="ARBA00009528"/>
    </source>
</evidence>